<feature type="compositionally biased region" description="Polar residues" evidence="5">
    <location>
        <begin position="1726"/>
        <end position="1735"/>
    </location>
</feature>
<feature type="compositionally biased region" description="Low complexity" evidence="5">
    <location>
        <begin position="2831"/>
        <end position="2843"/>
    </location>
</feature>
<sequence length="3985" mass="448329">METAQKRMNGEDVYGHKITVNFAKNVPASASPGYSASFNDSAFSSPSQNNVFSRSRIQSTPGPGRILPKRYPPGNLSESQRFWQFTSSPNSNGWHGEWVDQLGMKQWRPSPSHPANPRLNESFHGFGSTPDYSRANLSVQETPRARLFENSYLRSPETISEWRPTWNDDGKSSSSTRVFLNQTISGSSNIGIGSIQEEKVGVPVSVGLQGREGTIAVEMETKMGGIDGNWSAIVGLGSMSEAQYAISQLQRIRVGSKKLQISFMHKRGSSTSPSAIRWAIQSLLSEVPGGQLQLFRFNELYERRYNHTISMAELSRHRDLISIVEDGNGRMVCLNPPYLYTSVDVMVISNHNHEFESDKEEKTEGEEESPYCRRHHHTQLAHDGKLKGWAEQESICTPPSVRVGLKTLAPRIHSLLQTHNGKLPLASLAHCYKAEFEALEEDELGIPLEQLITCIPGVQVVQKSPSSYKQVQWMENRSPIPEDDGGEESNEPLLGQLSLFSREVMDLLKTFPRCQLQFSKFIPAYHHHFGRQCRVADYGFTKLMELFEAIPNVVLNSCHQQVLGEGTRRIVTLSHQAQMKRFTADILKVLRSQPSKEASISILPNIFEKVHGKPLDILEYGLCELEDALPNLSDNLLIMQHVGEDLILSIPKREQTPEELERMQQFAVEAVELLRYLPRYQLAFLKFIPAYHCHFGRQCRVADYGFSKLQELFEALPDVIEVYENCDMEKMIQLTKKERLRVVSDQVLRLVQNSAKKAILLADLPDLFLEAYGYSLDPQLFGAESLDDLLAKIRHAVVETRAGPLLIRVDQGPIHLLSLRVRRLLMQTLEGRMSIPEFMEAYLARYKRPCSMELVRQNLEDVVEVEGDDKTGTISLVPLQCFARDVLILLQEIGGRMPLHAFESAYLERFGVPCRPAQYGHPSISCLVHAIPDIVFMRGRGTKSTLYINRENAGMDIETVGGTGKESGGSELSSPSKFVIPPKVPPHWMIESRTQTGSPKAVLTYQRPPSPSELPMPQGTLTSMQNEVSQPEASEDSLPEPESRRRKEMASAKQVECALSAVGDATVGKSLGGFAKVLSLIPRQAGRTDLKNFLEALSEACKKQEMDIPSHWTWPHKLLRCKDFLTPEQEGKVLKALAQFATAALECCGMLPGKSSASSVVEGAMYILDACCEADSSLLLASGFRVRQTWLALNGNGKLGRAILPFFLFFSHNRNVFQKEYKEACSHLFPSGFRAQYTDVLFATDFLLIHLGNPEACRDIMLDHPAAMWLLASWHSKALSSLLSPLIPILLETIRDPWGLYQRIWDLPLVSGLLLIDQAKKLLAQDPSYSEDISAVLVDLSKKYEAWGLNEMLNINAALQMPEEKHSEFFTELLPLMGFPRVEQACEVVPPLLHICMDSMVKCKSVLGREDLCQWLIGTLKRTALVFPSSSYKMALLELSPNFDSYGRVLEKQLPVILHVFPALYPWCGGAVREFLVPPIRWEGELASICVSIVEELSGAVASRECEWSEEEVCYYFEALEMACLELLSSGILNARSFLALSQALTKLCCRTRQEVFGSKAILCLSKMLSHLEKTPVESEMEKIAALRIQEFLTLLAIPSITPKMAGSGDQQYCLRWNSHLSTLQNVFDQLLTCNAFVDVTLAADGQTIGAHKVILSACSPYFQQILMQLGDKHPVLLLKDVKFEDLKCLIDYMYRGEVNVSPNQLESLIKVAESLRIRGLADNLDSSQVPTSAPASYERHQSTPRSLLGSSAPSKRTHQDSESFRENPKVSLPVRESSAAEASTSYDDASDLDKVKDMLKKIPATVTPVGAVSDSSEPENDTLSVKEVPRGLDKVKPEPDEGSSDGFWQEDSNSGTSPDYNSFANSERVMEKAGPSSGILPSSAFFIQSMFIQPKQSYRKEEISMALAEYDSEDLFPKWRHVKWSQDCSFVAVAGSSGVVEVFDTVGSYLYSLYPPDHDHYSTSQNFQHSLAAMFFVDIRCKNSPQWSTELVVIDYRGNLRSYYLSLNLTEGHDLSHEFCFDYIYPHGLTHVDYIPHHQVLIASGPSQFQPVEKTHLIHFHIIYFSFCESVTPPLQVISEEVSVKNPFPLLLKDLVFRCRGSPSGRHLVALHASGNISIWHLPALTFQKMWVLSDQPAVGSEPKGKDDLALHPIDVHWWNETALIIARVNGTVTVSSLFSLRNLLGDSPERLDSTPAISAKHGKGFLALEAQASTCKKATTQEGEMEEDAAPKAPEQEDEEGVLTESSEDEKRNILKQAKEFIRSFMYWMTDSERFHPLVKKPRLISKTYRLLGLMSSTPQELYLRKMDEEAYGEAVMLARMYGLDTDLVYQQQWRKNPVTQHTIHDYLSKIQKRNWVLKECLERVPEDLDAAKHLLQFGLQGTSLKILVDIRKGKDDGRFKMAEPDSETDESDEDEQEGREAQEKHLACIGINMLTLEQQQLILQRRKFLSYIDRLDTYERILGGPHVAAEHYQAEFYKAFRGQSAVAATVDFAHKSDWRGVEVMFTLFGKQTLPHRLAILSQFPETTSPYEYNEALASEEEDINWLYNGVLSTFRGEMLTPQSLSVWFKWRAQEIEKQSHIAEYASHLIKLGIEKGIPNLEEFLDDLSILEMIVYEVSPDFLLDLMSYKQMPPLDVMNLLMSSVWFFLIFEASVDEPLLRSMLGDASRQVELARDLIYAFSNCELLPIARALVEFLLPYKRISSLESVSKSILECLELEVEASQILYLYKVKTPPHEVHSMRDDPVAIGELLLRLSRTAARREPSLTGTEWKRLLNEMLQLRDTVFLCISHVQVTEIWVRSLLSSGEPGNIALAGEMMETSREHSKSKSSLPSSTSGASSRKLSLIYGGGRGSSKSSYTIPYSRSVVLVLEAAVEYFDSCGNFTELEMGLAKLCLKLIEDPEPEIQAELDLIASLPILGNFRVEILPALVRLRNDKMTLISQCLETTHDAYKNSSELLRLAGLLCPGVNKDVTKGRVFTLIAHHAFKVGDLESCASRCETLMNLGCIESWKACMEYGLCPEGDISMRRKLLGFAIAHCPPETLSQLLSLGTELECAMIHLDCERQSSLWIGEGNEGERGESPALEEREVETSSPLHIPLPSSITHAFHGASKTLIDPRFWKKAIRWAKKESEHHKRDLDGTSSRRENLNLSLESLRLPVFYLSLHPDLHPSAFHLHYTGYAMSHLEVQAQVRFLLGLLRAALLEIDTALITQQTSSTTSLQYVLLRLGKSILPEDAAWALSILLTVKSAMAVEESVFQTMVHTKASLQFAQYFFALLLLLSNDKTKGNGVHEIFAKSSIRAMKEAKEMGQAGVAFDLFCSYEKKLEDLVQAQLLQGVAQGVDVNRFAVDRDYKVDTILGMVMTHNEDAYHTAWALGKKYNVPPESLALSYLEFLFLDSGLSSLQIKQEFGDKELLDHLRKAPDEFLNRMETGIWGSIEGQDLERLELYFFLLDSVSENVRNCPATMHLKNIRKLKGKVAGLDYKLLVEYSSHQEKLKELLYKHLSSSTVPIFSKVLKALIGNEDMEPTLYSIWARKYFLTGGEKEKKLQSTADWVHLFESCKPMEEKLDSESYLQFLEAILFSEEALSVPRSARLEISRRALKHAKQRTAKMEYEQKGWDDDALKSLLDELLLSGNPVTVLQEFLALLPSQRGITADDVLGEAFQWILANFKDSSEDWRRLQHFLEELSWWWGEGEMFPSVDDILDQLCAALDESATGIGCVAQKARLKFIAMCLQKLNLSGEEQERLVELRTKTLVSNWVGVEGKFSTDSWEGREEVFNQLLSTGSSLEQLENLRDLLLSWDQHPEPISEARFWTELMRKALTFQGSESGQMVLDLCLWLLKHRQEFAQDIYAEMYERLLEKELDLFAWKLGLSTPDEALNSAALDSINDADDLKRKVDGELLSMISQNKTYLVESCQTGIFPLVLEHLLSQGDPVAISKAATVLQEAGYHPEAASLSVQAAGIAAPLQTFAGALSWLFRR</sequence>
<dbReference type="PROSITE" id="PS51644">
    <property type="entry name" value="HTH_OST"/>
    <property type="match status" value="5"/>
</dbReference>
<dbReference type="PANTHER" id="PTHR15922:SF2">
    <property type="entry name" value="NBAS SUBUNIT OF NRZ TETHERING COMPLEX"/>
    <property type="match status" value="1"/>
</dbReference>
<evidence type="ECO:0000259" key="6">
    <source>
        <dbReference type="PROSITE" id="PS50097"/>
    </source>
</evidence>
<dbReference type="GO" id="GO:0070939">
    <property type="term" value="C:Dsl1/NZR complex"/>
    <property type="evidence" value="ECO:0007669"/>
    <property type="project" value="TreeGrafter"/>
</dbReference>
<evidence type="ECO:0000313" key="8">
    <source>
        <dbReference type="EMBL" id="CAD7246582.1"/>
    </source>
</evidence>
<keyword evidence="3" id="KW-0256">Endoplasmic reticulum</keyword>
<feature type="compositionally biased region" description="Basic and acidic residues" evidence="5">
    <location>
        <begin position="1758"/>
        <end position="1769"/>
    </location>
</feature>
<dbReference type="Gene3D" id="3.30.710.10">
    <property type="entry name" value="Potassium Channel Kv1.1, Chain A"/>
    <property type="match status" value="1"/>
</dbReference>
<dbReference type="OrthoDB" id="549353at2759"/>
<dbReference type="SUPFAM" id="SSF54695">
    <property type="entry name" value="POZ domain"/>
    <property type="match status" value="1"/>
</dbReference>
<name>A0A7R8XFZ2_9CRUS</name>
<evidence type="ECO:0000256" key="2">
    <source>
        <dbReference type="ARBA" id="ARBA00022448"/>
    </source>
</evidence>
<organism evidence="8">
    <name type="scientific">Darwinula stevensoni</name>
    <dbReference type="NCBI Taxonomy" id="69355"/>
    <lineage>
        <taxon>Eukaryota</taxon>
        <taxon>Metazoa</taxon>
        <taxon>Ecdysozoa</taxon>
        <taxon>Arthropoda</taxon>
        <taxon>Crustacea</taxon>
        <taxon>Oligostraca</taxon>
        <taxon>Ostracoda</taxon>
        <taxon>Podocopa</taxon>
        <taxon>Podocopida</taxon>
        <taxon>Darwinulocopina</taxon>
        <taxon>Darwinuloidea</taxon>
        <taxon>Darwinulidae</taxon>
        <taxon>Darwinula</taxon>
    </lineage>
</organism>
<feature type="compositionally biased region" description="Polar residues" evidence="5">
    <location>
        <begin position="1019"/>
        <end position="1032"/>
    </location>
</feature>
<dbReference type="InterPro" id="IPR000210">
    <property type="entry name" value="BTB/POZ_dom"/>
</dbReference>
<feature type="region of interest" description="Disordered" evidence="5">
    <location>
        <begin position="2821"/>
        <end position="2844"/>
    </location>
</feature>
<feature type="domain" description="HTH OST-type" evidence="7">
    <location>
        <begin position="878"/>
        <end position="952"/>
    </location>
</feature>
<gene>
    <name evidence="8" type="ORF">DSTB1V02_LOCUS6430</name>
</gene>
<dbReference type="Pfam" id="PF08314">
    <property type="entry name" value="Sec39"/>
    <property type="match status" value="1"/>
</dbReference>
<feature type="compositionally biased region" description="Polar residues" evidence="5">
    <location>
        <begin position="1744"/>
        <end position="1755"/>
    </location>
</feature>
<dbReference type="Proteomes" id="UP000677054">
    <property type="component" value="Unassembled WGS sequence"/>
</dbReference>
<dbReference type="InterPro" id="IPR013244">
    <property type="entry name" value="Sec39_domain"/>
</dbReference>
<dbReference type="GO" id="GO:0006890">
    <property type="term" value="P:retrograde vesicle-mediated transport, Golgi to endoplasmic reticulum"/>
    <property type="evidence" value="ECO:0007669"/>
    <property type="project" value="InterPro"/>
</dbReference>
<feature type="domain" description="HTH OST-type" evidence="7">
    <location>
        <begin position="496"/>
        <end position="575"/>
    </location>
</feature>
<dbReference type="EMBL" id="CAJPEV010001175">
    <property type="protein sequence ID" value="CAG0891179.1"/>
    <property type="molecule type" value="Genomic_DNA"/>
</dbReference>
<evidence type="ECO:0000256" key="5">
    <source>
        <dbReference type="SAM" id="MobiDB-lite"/>
    </source>
</evidence>
<dbReference type="Pfam" id="PF25154">
    <property type="entry name" value="TPR_AP5Z1_C"/>
    <property type="match status" value="1"/>
</dbReference>
<keyword evidence="9" id="KW-1185">Reference proteome</keyword>
<accession>A0A7R8XFZ2</accession>
<dbReference type="InterPro" id="IPR045602">
    <property type="entry name" value="MARF1_LOTUS"/>
</dbReference>
<dbReference type="EMBL" id="LR900692">
    <property type="protein sequence ID" value="CAD7246582.1"/>
    <property type="molecule type" value="Genomic_DNA"/>
</dbReference>
<feature type="domain" description="HTH OST-type" evidence="7">
    <location>
        <begin position="739"/>
        <end position="821"/>
    </location>
</feature>
<feature type="compositionally biased region" description="Acidic residues" evidence="5">
    <location>
        <begin position="2238"/>
        <end position="2250"/>
    </location>
</feature>
<dbReference type="InterPro" id="IPR029145">
    <property type="entry name" value="NBAS_N"/>
</dbReference>
<feature type="domain" description="HTH OST-type" evidence="7">
    <location>
        <begin position="578"/>
        <end position="652"/>
    </location>
</feature>
<feature type="region of interest" description="Disordered" evidence="5">
    <location>
        <begin position="1810"/>
        <end position="1863"/>
    </location>
</feature>
<proteinExistence type="predicted"/>
<feature type="compositionally biased region" description="Basic and acidic residues" evidence="5">
    <location>
        <begin position="1828"/>
        <end position="1840"/>
    </location>
</feature>
<evidence type="ECO:0000259" key="7">
    <source>
        <dbReference type="PROSITE" id="PS51644"/>
    </source>
</evidence>
<feature type="region of interest" description="Disordered" evidence="5">
    <location>
        <begin position="2218"/>
        <end position="2251"/>
    </location>
</feature>
<dbReference type="Pfam" id="PF19687">
    <property type="entry name" value="MARF1_LOTUS"/>
    <property type="match status" value="1"/>
</dbReference>
<feature type="compositionally biased region" description="Acidic residues" evidence="5">
    <location>
        <begin position="2407"/>
        <end position="2420"/>
    </location>
</feature>
<dbReference type="Gene3D" id="3.30.420.610">
    <property type="entry name" value="LOTUS domain-like"/>
    <property type="match status" value="3"/>
</dbReference>
<evidence type="ECO:0000313" key="9">
    <source>
        <dbReference type="Proteomes" id="UP000677054"/>
    </source>
</evidence>
<evidence type="ECO:0000256" key="4">
    <source>
        <dbReference type="ARBA" id="ARBA00022927"/>
    </source>
</evidence>
<comment type="subcellular location">
    <subcellularLocation>
        <location evidence="1">Endoplasmic reticulum</location>
    </subcellularLocation>
</comment>
<dbReference type="InterPro" id="IPR041966">
    <property type="entry name" value="LOTUS-like"/>
</dbReference>
<evidence type="ECO:0000256" key="1">
    <source>
        <dbReference type="ARBA" id="ARBA00004240"/>
    </source>
</evidence>
<keyword evidence="2" id="KW-0813">Transport</keyword>
<dbReference type="PANTHER" id="PTHR15922">
    <property type="entry name" value="NEUROBLASTOMA-AMPLIFIED SEQUENCE"/>
    <property type="match status" value="1"/>
</dbReference>
<dbReference type="Pfam" id="PF00651">
    <property type="entry name" value="BTB"/>
    <property type="match status" value="1"/>
</dbReference>
<dbReference type="Pfam" id="PF12872">
    <property type="entry name" value="OST-HTH"/>
    <property type="match status" value="5"/>
</dbReference>
<dbReference type="CDD" id="cd08824">
    <property type="entry name" value="LOTUS"/>
    <property type="match status" value="2"/>
</dbReference>
<feature type="region of interest" description="Disordered" evidence="5">
    <location>
        <begin position="995"/>
        <end position="1051"/>
    </location>
</feature>
<protein>
    <submittedName>
        <fullName evidence="8">Uncharacterized protein</fullName>
    </submittedName>
</protein>
<dbReference type="SUPFAM" id="SSF50978">
    <property type="entry name" value="WD40 repeat-like"/>
    <property type="match status" value="1"/>
</dbReference>
<dbReference type="SMART" id="SM00225">
    <property type="entry name" value="BTB"/>
    <property type="match status" value="1"/>
</dbReference>
<feature type="compositionally biased region" description="Basic and acidic residues" evidence="5">
    <location>
        <begin position="1041"/>
        <end position="1050"/>
    </location>
</feature>
<evidence type="ECO:0000256" key="3">
    <source>
        <dbReference type="ARBA" id="ARBA00022824"/>
    </source>
</evidence>
<dbReference type="GO" id="GO:0000149">
    <property type="term" value="F:SNARE binding"/>
    <property type="evidence" value="ECO:0007669"/>
    <property type="project" value="TreeGrafter"/>
</dbReference>
<dbReference type="InterPro" id="IPR011333">
    <property type="entry name" value="SKP1/BTB/POZ_sf"/>
</dbReference>
<dbReference type="GO" id="GO:0015031">
    <property type="term" value="P:protein transport"/>
    <property type="evidence" value="ECO:0007669"/>
    <property type="project" value="UniProtKB-KW"/>
</dbReference>
<feature type="compositionally biased region" description="Polar residues" evidence="5">
    <location>
        <begin position="1851"/>
        <end position="1863"/>
    </location>
</feature>
<dbReference type="CDD" id="cd18315">
    <property type="entry name" value="BTB_POZ_BAB-like"/>
    <property type="match status" value="1"/>
</dbReference>
<feature type="region of interest" description="Disordered" evidence="5">
    <location>
        <begin position="1726"/>
        <end position="1789"/>
    </location>
</feature>
<dbReference type="InterPro" id="IPR025605">
    <property type="entry name" value="OST-HTH/LOTUS_dom"/>
</dbReference>
<dbReference type="Pfam" id="PF15492">
    <property type="entry name" value="Nbas_N"/>
    <property type="match status" value="1"/>
</dbReference>
<dbReference type="PROSITE" id="PS50097">
    <property type="entry name" value="BTB"/>
    <property type="match status" value="1"/>
</dbReference>
<feature type="compositionally biased region" description="Polar residues" evidence="5">
    <location>
        <begin position="45"/>
        <end position="61"/>
    </location>
</feature>
<keyword evidence="4" id="KW-0653">Protein transport</keyword>
<feature type="region of interest" description="Disordered" evidence="5">
    <location>
        <begin position="45"/>
        <end position="68"/>
    </location>
</feature>
<feature type="region of interest" description="Disordered" evidence="5">
    <location>
        <begin position="108"/>
        <end position="127"/>
    </location>
</feature>
<dbReference type="InterPro" id="IPR036322">
    <property type="entry name" value="WD40_repeat_dom_sf"/>
</dbReference>
<dbReference type="InterPro" id="IPR056856">
    <property type="entry name" value="TPR_AP5Z1_C"/>
</dbReference>
<reference evidence="8" key="1">
    <citation type="submission" date="2020-11" db="EMBL/GenBank/DDBJ databases">
        <authorList>
            <person name="Tran Van P."/>
        </authorList>
    </citation>
    <scope>NUCLEOTIDE SEQUENCE</scope>
</reference>
<feature type="region of interest" description="Disordered" evidence="5">
    <location>
        <begin position="2400"/>
        <end position="2425"/>
    </location>
</feature>
<feature type="domain" description="HTH OST-type" evidence="7">
    <location>
        <begin position="662"/>
        <end position="736"/>
    </location>
</feature>
<feature type="domain" description="BTB" evidence="6">
    <location>
        <begin position="1638"/>
        <end position="1703"/>
    </location>
</feature>